<dbReference type="HAMAP" id="MF_01518">
    <property type="entry name" value="Adenine_deamin"/>
    <property type="match status" value="1"/>
</dbReference>
<dbReference type="Pfam" id="PF01979">
    <property type="entry name" value="Amidohydro_1"/>
    <property type="match status" value="1"/>
</dbReference>
<feature type="domain" description="Adenine deaminase C-terminal" evidence="8">
    <location>
        <begin position="426"/>
        <end position="592"/>
    </location>
</feature>
<keyword evidence="4 6" id="KW-0464">Manganese</keyword>
<dbReference type="SUPFAM" id="SSF51338">
    <property type="entry name" value="Composite domain of metallo-dependent hydrolases"/>
    <property type="match status" value="1"/>
</dbReference>
<dbReference type="InterPro" id="IPR026912">
    <property type="entry name" value="Adenine_deam_C"/>
</dbReference>
<evidence type="ECO:0000256" key="1">
    <source>
        <dbReference type="ARBA" id="ARBA00006773"/>
    </source>
</evidence>
<keyword evidence="3 6" id="KW-0378">Hydrolase</keyword>
<feature type="domain" description="Amidohydrolase-related" evidence="7">
    <location>
        <begin position="97"/>
        <end position="378"/>
    </location>
</feature>
<evidence type="ECO:0000256" key="5">
    <source>
        <dbReference type="ARBA" id="ARBA00047720"/>
    </source>
</evidence>
<name>G2I0G4_KOMMN</name>
<dbReference type="InterPro" id="IPR032466">
    <property type="entry name" value="Metal_Hydrolase"/>
</dbReference>
<comment type="catalytic activity">
    <reaction evidence="5 6">
        <text>adenine + H2O + H(+) = hypoxanthine + NH4(+)</text>
        <dbReference type="Rhea" id="RHEA:23688"/>
        <dbReference type="ChEBI" id="CHEBI:15377"/>
        <dbReference type="ChEBI" id="CHEBI:15378"/>
        <dbReference type="ChEBI" id="CHEBI:16708"/>
        <dbReference type="ChEBI" id="CHEBI:17368"/>
        <dbReference type="ChEBI" id="CHEBI:28938"/>
        <dbReference type="EC" id="3.5.4.2"/>
    </reaction>
</comment>
<dbReference type="KEGG" id="gxy:GLX_20100"/>
<dbReference type="Proteomes" id="UP000009044">
    <property type="component" value="Chromosome"/>
</dbReference>
<dbReference type="GO" id="GO:0006146">
    <property type="term" value="P:adenine catabolic process"/>
    <property type="evidence" value="ECO:0007669"/>
    <property type="project" value="InterPro"/>
</dbReference>
<evidence type="ECO:0000259" key="8">
    <source>
        <dbReference type="Pfam" id="PF13382"/>
    </source>
</evidence>
<comment type="cofactor">
    <cofactor evidence="6">
        <name>Mn(2+)</name>
        <dbReference type="ChEBI" id="CHEBI:29035"/>
    </cofactor>
</comment>
<evidence type="ECO:0000313" key="10">
    <source>
        <dbReference type="Proteomes" id="UP000009044"/>
    </source>
</evidence>
<dbReference type="EC" id="3.5.4.2" evidence="2 6"/>
<dbReference type="STRING" id="634177.GLX_20100"/>
<evidence type="ECO:0000256" key="6">
    <source>
        <dbReference type="HAMAP-Rule" id="MF_01518"/>
    </source>
</evidence>
<dbReference type="HOGENOM" id="CLU_027935_0_0_5"/>
<dbReference type="InterPro" id="IPR011059">
    <property type="entry name" value="Metal-dep_hydrolase_composite"/>
</dbReference>
<sequence>MRKRIRVPTCVWPGCDRVLRTIINGTKAGHMAGSVISGRIAQGSGRMVADTVIRNVRLFDLVTGELLPTDIAICGDTIVGTLEQYEGTNVIEGHGRIAVPGFIDTHLHIESSLITPFEFDRCVLPHGVTTAICDPHEMANVLGRPALDYFTQAAMRTVMDLRVNLSSCVPATHLETSGATLAAADLVAYRDHPKVIGLAEFMNIPGVLNGDPVCMEKLEAFAGGHIDGHAPLLRGRRLNGYLSAGITTDHEATTAEEALEKVRKGMMVLIRQGSVCKDLRALVPLLNPATSPFFAFCTDDRNPLEIAHEGHLDYLIRLAISLGVEPLAAYRSASLSAANAFGLRDRGMIAPGRRADIVLLDDLRECRVSDVISAGRLVNDALFAAREIIPPVGTDSISLPGPVTAKDMQVAGSGTQRPVIGLLPGQIITPFLHADLPVAGGIVQPDPAQDIARICVVARHGHNDNIGRGFVKGFGLSGGALASSVGHDSHNICVVGMNDADMALAVNHLEKTGGGFVVVRDGQVVADMPLPVAGLMSDAPFETVRDQLEVLRAAARALGCQLDEPFLQLAFLPLPVIPHLKITDFGMVDVNRMTLV</sequence>
<dbReference type="PANTHER" id="PTHR11113">
    <property type="entry name" value="N-ACETYLGLUCOSAMINE-6-PHOSPHATE DEACETYLASE"/>
    <property type="match status" value="1"/>
</dbReference>
<dbReference type="Gene3D" id="2.30.40.10">
    <property type="entry name" value="Urease, subunit C, domain 1"/>
    <property type="match status" value="1"/>
</dbReference>
<dbReference type="InterPro" id="IPR006680">
    <property type="entry name" value="Amidohydro-rel"/>
</dbReference>
<evidence type="ECO:0000313" key="9">
    <source>
        <dbReference type="EMBL" id="BAK84422.1"/>
    </source>
</evidence>
<dbReference type="InterPro" id="IPR006679">
    <property type="entry name" value="Adenine_deam"/>
</dbReference>
<dbReference type="CDD" id="cd01295">
    <property type="entry name" value="AdeC"/>
    <property type="match status" value="1"/>
</dbReference>
<evidence type="ECO:0000256" key="3">
    <source>
        <dbReference type="ARBA" id="ARBA00022801"/>
    </source>
</evidence>
<dbReference type="Gene3D" id="3.20.20.140">
    <property type="entry name" value="Metal-dependent hydrolases"/>
    <property type="match status" value="1"/>
</dbReference>
<dbReference type="Pfam" id="PF13382">
    <property type="entry name" value="Adenine_deam_C"/>
    <property type="match status" value="1"/>
</dbReference>
<evidence type="ECO:0000259" key="7">
    <source>
        <dbReference type="Pfam" id="PF01979"/>
    </source>
</evidence>
<evidence type="ECO:0000256" key="4">
    <source>
        <dbReference type="ARBA" id="ARBA00023211"/>
    </source>
</evidence>
<dbReference type="NCBIfam" id="TIGR01178">
    <property type="entry name" value="ade"/>
    <property type="match status" value="1"/>
</dbReference>
<dbReference type="eggNOG" id="COG1001">
    <property type="taxonomic scope" value="Bacteria"/>
</dbReference>
<dbReference type="PATRIC" id="fig|634177.7.peg.2279"/>
<dbReference type="GO" id="GO:0000034">
    <property type="term" value="F:adenine deaminase activity"/>
    <property type="evidence" value="ECO:0007669"/>
    <property type="project" value="UniProtKB-UniRule"/>
</dbReference>
<comment type="similarity">
    <text evidence="1 6">Belongs to the metallo-dependent hydrolases superfamily. Adenine deaminase family.</text>
</comment>
<accession>G2I0G4</accession>
<dbReference type="EMBL" id="AP012159">
    <property type="protein sequence ID" value="BAK84422.1"/>
    <property type="molecule type" value="Genomic_DNA"/>
</dbReference>
<gene>
    <name evidence="6" type="primary">ade</name>
    <name evidence="9" type="ordered locus">GLX_20100</name>
</gene>
<organism evidence="9 10">
    <name type="scientific">Komagataeibacter medellinensis (strain NBRC 3288 / BCRC 11682 / LMG 1693 / Kondo 51)</name>
    <name type="common">Gluconacetobacter medellinensis</name>
    <dbReference type="NCBI Taxonomy" id="634177"/>
    <lineage>
        <taxon>Bacteria</taxon>
        <taxon>Pseudomonadati</taxon>
        <taxon>Pseudomonadota</taxon>
        <taxon>Alphaproteobacteria</taxon>
        <taxon>Acetobacterales</taxon>
        <taxon>Acetobacteraceae</taxon>
        <taxon>Komagataeibacter</taxon>
    </lineage>
</organism>
<dbReference type="SUPFAM" id="SSF51556">
    <property type="entry name" value="Metallo-dependent hydrolases"/>
    <property type="match status" value="1"/>
</dbReference>
<evidence type="ECO:0000256" key="2">
    <source>
        <dbReference type="ARBA" id="ARBA00012782"/>
    </source>
</evidence>
<protein>
    <recommendedName>
        <fullName evidence="2 6">Adenine deaminase</fullName>
        <shortName evidence="6">Adenase</shortName>
        <shortName evidence="6">Adenine aminase</shortName>
        <ecNumber evidence="2 6">3.5.4.2</ecNumber>
    </recommendedName>
</protein>
<proteinExistence type="inferred from homology"/>
<dbReference type="PANTHER" id="PTHR11113:SF2">
    <property type="entry name" value="ADENINE DEAMINASE"/>
    <property type="match status" value="1"/>
</dbReference>
<reference evidence="10" key="1">
    <citation type="journal article" date="2011" name="J. Bacteriol.">
        <title>Complete genome sequence of NBRC 3288, a unique cellulose-nonproducing strain of Gluconacetobacter xylinus isolated from vinegar.</title>
        <authorList>
            <person name="Ogino H."/>
            <person name="Azuma Y."/>
            <person name="Hosoyama A."/>
            <person name="Nakazawa H."/>
            <person name="Matsutani M."/>
            <person name="Hasegawa A."/>
            <person name="Otsuyama K."/>
            <person name="Matsushita K."/>
            <person name="Fujita N."/>
            <person name="Shirai M."/>
        </authorList>
    </citation>
    <scope>NUCLEOTIDE SEQUENCE [LARGE SCALE GENOMIC DNA]</scope>
    <source>
        <strain evidence="10">NBRC 3288 / BCRC 11682 / LMG 1693</strain>
    </source>
</reference>
<dbReference type="AlphaFoldDB" id="G2I0G4"/>